<protein>
    <submittedName>
        <fullName evidence="1">Uncharacterized protein</fullName>
    </submittedName>
</protein>
<proteinExistence type="predicted"/>
<evidence type="ECO:0000313" key="2">
    <source>
        <dbReference type="Proteomes" id="UP000821865"/>
    </source>
</evidence>
<dbReference type="EMBL" id="CM023480">
    <property type="protein sequence ID" value="KAH7971361.1"/>
    <property type="molecule type" value="Genomic_DNA"/>
</dbReference>
<name>A0ACB8DL69_DERSI</name>
<keyword evidence="2" id="KW-1185">Reference proteome</keyword>
<accession>A0ACB8DL69</accession>
<organism evidence="1 2">
    <name type="scientific">Dermacentor silvarum</name>
    <name type="common">Tick</name>
    <dbReference type="NCBI Taxonomy" id="543639"/>
    <lineage>
        <taxon>Eukaryota</taxon>
        <taxon>Metazoa</taxon>
        <taxon>Ecdysozoa</taxon>
        <taxon>Arthropoda</taxon>
        <taxon>Chelicerata</taxon>
        <taxon>Arachnida</taxon>
        <taxon>Acari</taxon>
        <taxon>Parasitiformes</taxon>
        <taxon>Ixodida</taxon>
        <taxon>Ixodoidea</taxon>
        <taxon>Ixodidae</taxon>
        <taxon>Rhipicephalinae</taxon>
        <taxon>Dermacentor</taxon>
    </lineage>
</organism>
<evidence type="ECO:0000313" key="1">
    <source>
        <dbReference type="EMBL" id="KAH7971361.1"/>
    </source>
</evidence>
<comment type="caution">
    <text evidence="1">The sequence shown here is derived from an EMBL/GenBank/DDBJ whole genome shotgun (WGS) entry which is preliminary data.</text>
</comment>
<sequence>MNDGLPIEKRSSQVWRELLRSGGYPPQPVARRVGRPAMLQEMRGSMPTAGHPPAYTEGLKQPPGQASGVPGMRSLGETAAVLWRTLAIQCIKRHYVLSFLELLIVLVLALVFLSTNFIIHPTNEPGRRQASGTAGAWLGIRGRSPANLENQMLVAAAFPGIEILAYLEESVIVRACSLVEFVVCVHFAPNTAATLAYTLHYFEGENPGKKGLDIGFRHPREFYYEPDMDRPLWGTAYMTQVAINTAYLKMRNKDDDNVTKITVKAFPVPDFPENIVRYRYGLFWLAAATLLFPMYRIITRLCAENNSGLREYQLMMGLRNCFYWTGHFSCALCFFVVHSALCVYSTVVYAQSDTGSAYLDRTDPSLLFVALLIHSVSQILLAMLAACVFTSVTAATVSTVMVSVVLPYWVLETMGSLETLAQFVFGVRVTMLLSCALPTVAAYNVLTILAIQNDFDGGAVWQKVHYTTLGVVPITVVNVWAVSAMTMAVMILLIGYLSNVLPWNTAHPLHPLFFFKPSYWRPHEVRYRRRAYALEYYDPRFERAPSDLKAALEIVDLSVSHGNSEALKGVSLQAFHNQATVLVGRNGAGKTTLMNAIAGLQTPSGGMVRVYGYDVAIHNREARVLMSYCPQRDIHFPDMTSWEHLLYFGALRDMNPGSLKRAAGEVMTMILVDAHALAHDLKRRHAKRLSIGIAAISKPKLVVIDEPTAGMDPADARIVWEILLRLRGSVSLFFSTHNMTEADVLADRVVCLSAGIVICNASPSHLKYLYGEKAR</sequence>
<dbReference type="Proteomes" id="UP000821865">
    <property type="component" value="Chromosome 11"/>
</dbReference>
<reference evidence="1" key="1">
    <citation type="submission" date="2020-05" db="EMBL/GenBank/DDBJ databases">
        <title>Large-scale comparative analyses of tick genomes elucidate their genetic diversity and vector capacities.</title>
        <authorList>
            <person name="Jia N."/>
            <person name="Wang J."/>
            <person name="Shi W."/>
            <person name="Du L."/>
            <person name="Sun Y."/>
            <person name="Zhan W."/>
            <person name="Jiang J."/>
            <person name="Wang Q."/>
            <person name="Zhang B."/>
            <person name="Ji P."/>
            <person name="Sakyi L.B."/>
            <person name="Cui X."/>
            <person name="Yuan T."/>
            <person name="Jiang B."/>
            <person name="Yang W."/>
            <person name="Lam T.T.-Y."/>
            <person name="Chang Q."/>
            <person name="Ding S."/>
            <person name="Wang X."/>
            <person name="Zhu J."/>
            <person name="Ruan X."/>
            <person name="Zhao L."/>
            <person name="Wei J."/>
            <person name="Que T."/>
            <person name="Du C."/>
            <person name="Cheng J."/>
            <person name="Dai P."/>
            <person name="Han X."/>
            <person name="Huang E."/>
            <person name="Gao Y."/>
            <person name="Liu J."/>
            <person name="Shao H."/>
            <person name="Ye R."/>
            <person name="Li L."/>
            <person name="Wei W."/>
            <person name="Wang X."/>
            <person name="Wang C."/>
            <person name="Yang T."/>
            <person name="Huo Q."/>
            <person name="Li W."/>
            <person name="Guo W."/>
            <person name="Chen H."/>
            <person name="Zhou L."/>
            <person name="Ni X."/>
            <person name="Tian J."/>
            <person name="Zhou Y."/>
            <person name="Sheng Y."/>
            <person name="Liu T."/>
            <person name="Pan Y."/>
            <person name="Xia L."/>
            <person name="Li J."/>
            <person name="Zhao F."/>
            <person name="Cao W."/>
        </authorList>
    </citation>
    <scope>NUCLEOTIDE SEQUENCE</scope>
    <source>
        <strain evidence="1">Dsil-2018</strain>
    </source>
</reference>
<gene>
    <name evidence="1" type="ORF">HPB49_022570</name>
</gene>